<keyword evidence="4 10" id="KW-0812">Transmembrane</keyword>
<gene>
    <name evidence="15" type="ORF">BSZ36_00195</name>
</gene>
<dbReference type="SUPFAM" id="SSF49464">
    <property type="entry name" value="Carboxypeptidase regulatory domain-like"/>
    <property type="match status" value="1"/>
</dbReference>
<dbReference type="GO" id="GO:0009279">
    <property type="term" value="C:cell outer membrane"/>
    <property type="evidence" value="ECO:0007669"/>
    <property type="project" value="UniProtKB-SubCell"/>
</dbReference>
<dbReference type="PANTHER" id="PTHR30069:SF29">
    <property type="entry name" value="HEMOGLOBIN AND HEMOGLOBIN-HAPTOGLOBIN-BINDING PROTEIN 1-RELATED"/>
    <property type="match status" value="1"/>
</dbReference>
<keyword evidence="8" id="KW-0675">Receptor</keyword>
<dbReference type="SUPFAM" id="SSF56935">
    <property type="entry name" value="Porins"/>
    <property type="match status" value="1"/>
</dbReference>
<dbReference type="Gene3D" id="2.170.130.10">
    <property type="entry name" value="TonB-dependent receptor, plug domain"/>
    <property type="match status" value="1"/>
</dbReference>
<dbReference type="AlphaFoldDB" id="A0A259U3B1"/>
<keyword evidence="7 10" id="KW-0472">Membrane</keyword>
<proteinExistence type="inferred from homology"/>
<comment type="similarity">
    <text evidence="10 11">Belongs to the TonB-dependent receptor family.</text>
</comment>
<keyword evidence="2 10" id="KW-0813">Transport</keyword>
<dbReference type="InParanoid" id="A0A259U3B1"/>
<feature type="region of interest" description="Disordered" evidence="12">
    <location>
        <begin position="1"/>
        <end position="30"/>
    </location>
</feature>
<comment type="caution">
    <text evidence="15">The sequence shown here is derived from an EMBL/GenBank/DDBJ whole genome shotgun (WGS) entry which is preliminary data.</text>
</comment>
<sequence>MAAAAQASGASTHSVTVRVTDEHEGTPLPGATVVVEGSTPLIGATADASGLARLTGVGAGARTLVVSFVGYETARVAVTLPLADPEAPIEVEMEEDEESLDNVVVGATRTSRTIAQIPTRVETIAGEEIDEKISMEPSNITMLLNESPGIVVQQTSAVSANASIRIQGLDGRYTQLLKDGFPLYGGFSGGLSLLQVPPLDLRQVEIIKGPASTLYGGDAIAGLVNLVTKTPEAAPERSLLLNATSAGGLDVGAFLSGRNEDLGYTLLASANRQRPYDGDGDAFTNLPRTQRVTLAPRGYVYSGATTIWAGLSGTAEEREGGDIAVIEDGAAGYAERSTSYRLTSQARLDRTLASGDVLTLKYSGSAFDRSIELPGYAFGGLQTTSYSEASGLFGWGAHDVVAGLDLRTDAFDESDARGLALGERLDYGYRVAGAFVQDTWDVSEQLAVELGLRGDLHDEYGAFVLPRASALVRVSPQVSLRATGGLGYKAPTVFLEPSESRAFQGVLPLDETVEAETSEGVTVDVNLQTVLGGRVTLSLNQAAYLTHLDDALVPASGAEDGLLRYQNASGPVVTRGLETNLRLGLDDFKLFLGYVYLDATEATPEASGDTRQSLALTPAHKTYSVLVWEQHARGRIGLEAYYTGPQTLPDGERTPGYWVTGIMGEWRVGPARLFLNLENILDTQQTNYSPVVIGPRATPTFADVWAPTDGFIANGGVKLAL</sequence>
<dbReference type="InterPro" id="IPR037066">
    <property type="entry name" value="Plug_dom_sf"/>
</dbReference>
<dbReference type="Gene3D" id="2.60.40.1120">
    <property type="entry name" value="Carboxypeptidase-like, regulatory domain"/>
    <property type="match status" value="1"/>
</dbReference>
<evidence type="ECO:0000256" key="10">
    <source>
        <dbReference type="PROSITE-ProRule" id="PRU01360"/>
    </source>
</evidence>
<dbReference type="InterPro" id="IPR039426">
    <property type="entry name" value="TonB-dep_rcpt-like"/>
</dbReference>
<feature type="compositionally biased region" description="Low complexity" evidence="12">
    <location>
        <begin position="1"/>
        <end position="11"/>
    </location>
</feature>
<dbReference type="PROSITE" id="PS52016">
    <property type="entry name" value="TONB_DEPENDENT_REC_3"/>
    <property type="match status" value="1"/>
</dbReference>
<evidence type="ECO:0000256" key="1">
    <source>
        <dbReference type="ARBA" id="ARBA00004571"/>
    </source>
</evidence>
<dbReference type="GO" id="GO:0015344">
    <property type="term" value="F:siderophore uptake transmembrane transporter activity"/>
    <property type="evidence" value="ECO:0007669"/>
    <property type="project" value="TreeGrafter"/>
</dbReference>
<organism evidence="15 16">
    <name type="scientific">Rubricoccus marinus</name>
    <dbReference type="NCBI Taxonomy" id="716817"/>
    <lineage>
        <taxon>Bacteria</taxon>
        <taxon>Pseudomonadati</taxon>
        <taxon>Rhodothermota</taxon>
        <taxon>Rhodothermia</taxon>
        <taxon>Rhodothermales</taxon>
        <taxon>Rubricoccaceae</taxon>
        <taxon>Rubricoccus</taxon>
    </lineage>
</organism>
<evidence type="ECO:0000256" key="11">
    <source>
        <dbReference type="RuleBase" id="RU003357"/>
    </source>
</evidence>
<evidence type="ECO:0000256" key="8">
    <source>
        <dbReference type="ARBA" id="ARBA00023170"/>
    </source>
</evidence>
<accession>A0A259U3B1</accession>
<keyword evidence="16" id="KW-1185">Reference proteome</keyword>
<dbReference type="Pfam" id="PF00593">
    <property type="entry name" value="TonB_dep_Rec_b-barrel"/>
    <property type="match status" value="1"/>
</dbReference>
<dbReference type="PANTHER" id="PTHR30069">
    <property type="entry name" value="TONB-DEPENDENT OUTER MEMBRANE RECEPTOR"/>
    <property type="match status" value="1"/>
</dbReference>
<dbReference type="Pfam" id="PF07715">
    <property type="entry name" value="Plug"/>
    <property type="match status" value="1"/>
</dbReference>
<evidence type="ECO:0000256" key="6">
    <source>
        <dbReference type="ARBA" id="ARBA00023077"/>
    </source>
</evidence>
<keyword evidence="6 11" id="KW-0798">TonB box</keyword>
<evidence type="ECO:0000256" key="2">
    <source>
        <dbReference type="ARBA" id="ARBA00022448"/>
    </source>
</evidence>
<name>A0A259U3B1_9BACT</name>
<dbReference type="EMBL" id="MQWB01000001">
    <property type="protein sequence ID" value="OZC04509.1"/>
    <property type="molecule type" value="Genomic_DNA"/>
</dbReference>
<evidence type="ECO:0000256" key="9">
    <source>
        <dbReference type="ARBA" id="ARBA00023237"/>
    </source>
</evidence>
<dbReference type="Gene3D" id="2.40.170.20">
    <property type="entry name" value="TonB-dependent receptor, beta-barrel domain"/>
    <property type="match status" value="1"/>
</dbReference>
<evidence type="ECO:0000256" key="3">
    <source>
        <dbReference type="ARBA" id="ARBA00022452"/>
    </source>
</evidence>
<dbReference type="InterPro" id="IPR008969">
    <property type="entry name" value="CarboxyPept-like_regulatory"/>
</dbReference>
<dbReference type="Pfam" id="PF13715">
    <property type="entry name" value="CarbopepD_reg_2"/>
    <property type="match status" value="1"/>
</dbReference>
<evidence type="ECO:0000259" key="14">
    <source>
        <dbReference type="Pfam" id="PF07715"/>
    </source>
</evidence>
<dbReference type="GO" id="GO:0044718">
    <property type="term" value="P:siderophore transmembrane transport"/>
    <property type="evidence" value="ECO:0007669"/>
    <property type="project" value="TreeGrafter"/>
</dbReference>
<dbReference type="InterPro" id="IPR000531">
    <property type="entry name" value="Beta-barrel_TonB"/>
</dbReference>
<comment type="subcellular location">
    <subcellularLocation>
        <location evidence="1 10">Cell outer membrane</location>
        <topology evidence="1 10">Multi-pass membrane protein</topology>
    </subcellularLocation>
</comment>
<dbReference type="Proteomes" id="UP000216446">
    <property type="component" value="Unassembled WGS sequence"/>
</dbReference>
<feature type="domain" description="TonB-dependent receptor plug" evidence="14">
    <location>
        <begin position="115"/>
        <end position="222"/>
    </location>
</feature>
<evidence type="ECO:0000256" key="4">
    <source>
        <dbReference type="ARBA" id="ARBA00022692"/>
    </source>
</evidence>
<evidence type="ECO:0000256" key="5">
    <source>
        <dbReference type="ARBA" id="ARBA00022729"/>
    </source>
</evidence>
<keyword evidence="5" id="KW-0732">Signal</keyword>
<dbReference type="InterPro" id="IPR036942">
    <property type="entry name" value="Beta-barrel_TonB_sf"/>
</dbReference>
<keyword evidence="9 10" id="KW-0998">Cell outer membrane</keyword>
<evidence type="ECO:0000313" key="16">
    <source>
        <dbReference type="Proteomes" id="UP000216446"/>
    </source>
</evidence>
<keyword evidence="3 10" id="KW-1134">Transmembrane beta strand</keyword>
<evidence type="ECO:0000256" key="12">
    <source>
        <dbReference type="SAM" id="MobiDB-lite"/>
    </source>
</evidence>
<protein>
    <recommendedName>
        <fullName evidence="17">TonB-dependent receptor</fullName>
    </recommendedName>
</protein>
<evidence type="ECO:0000256" key="7">
    <source>
        <dbReference type="ARBA" id="ARBA00023136"/>
    </source>
</evidence>
<evidence type="ECO:0000313" key="15">
    <source>
        <dbReference type="EMBL" id="OZC04509.1"/>
    </source>
</evidence>
<evidence type="ECO:0000259" key="13">
    <source>
        <dbReference type="Pfam" id="PF00593"/>
    </source>
</evidence>
<reference evidence="15 16" key="1">
    <citation type="submission" date="2016-11" db="EMBL/GenBank/DDBJ databases">
        <title>Study of marine rhodopsin-containing bacteria.</title>
        <authorList>
            <person name="Yoshizawa S."/>
            <person name="Kumagai Y."/>
            <person name="Kogure K."/>
        </authorList>
    </citation>
    <scope>NUCLEOTIDE SEQUENCE [LARGE SCALE GENOMIC DNA]</scope>
    <source>
        <strain evidence="15 16">SG-29</strain>
    </source>
</reference>
<feature type="domain" description="TonB-dependent receptor-like beta-barrel" evidence="13">
    <location>
        <begin position="271"/>
        <end position="680"/>
    </location>
</feature>
<dbReference type="InterPro" id="IPR012910">
    <property type="entry name" value="Plug_dom"/>
</dbReference>
<evidence type="ECO:0008006" key="17">
    <source>
        <dbReference type="Google" id="ProtNLM"/>
    </source>
</evidence>